<evidence type="ECO:0000256" key="9">
    <source>
        <dbReference type="PROSITE-ProRule" id="PRU01373"/>
    </source>
</evidence>
<name>A0A432L8E1_9BACI</name>
<accession>A0A432L8E1</accession>
<keyword evidence="10" id="KW-0732">Signal</keyword>
<gene>
    <name evidence="12" type="ORF">EK386_15960</name>
</gene>
<feature type="domain" description="L,D-TPase catalytic" evidence="11">
    <location>
        <begin position="26"/>
        <end position="150"/>
    </location>
</feature>
<comment type="pathway">
    <text evidence="8">Glycan biosynthesis.</text>
</comment>
<dbReference type="CDD" id="cd16913">
    <property type="entry name" value="YkuD_like"/>
    <property type="match status" value="1"/>
</dbReference>
<dbReference type="AlphaFoldDB" id="A0A432L8E1"/>
<evidence type="ECO:0000259" key="11">
    <source>
        <dbReference type="PROSITE" id="PS52029"/>
    </source>
</evidence>
<dbReference type="GO" id="GO:0071972">
    <property type="term" value="F:peptidoglycan L,D-transpeptidase activity"/>
    <property type="evidence" value="ECO:0007669"/>
    <property type="project" value="TreeGrafter"/>
</dbReference>
<dbReference type="GO" id="GO:0008360">
    <property type="term" value="P:regulation of cell shape"/>
    <property type="evidence" value="ECO:0007669"/>
    <property type="project" value="UniProtKB-UniRule"/>
</dbReference>
<feature type="chain" id="PRO_5019232069" description="L,D-TPase catalytic domain-containing protein" evidence="10">
    <location>
        <begin position="23"/>
        <end position="425"/>
    </location>
</feature>
<proteinExistence type="inferred from homology"/>
<comment type="caution">
    <text evidence="12">The sequence shown here is derived from an EMBL/GenBank/DDBJ whole genome shotgun (WGS) entry which is preliminary data.</text>
</comment>
<feature type="active site" description="Nucleophile" evidence="9">
    <location>
        <position position="126"/>
    </location>
</feature>
<reference evidence="12 13" key="1">
    <citation type="submission" date="2018-12" db="EMBL/GenBank/DDBJ databases">
        <title>Lysinibacillus antri sp. nov., isolated from a cave soil.</title>
        <authorList>
            <person name="Narsing Rao M.P."/>
            <person name="Zhang H."/>
            <person name="Dong Z.-Y."/>
            <person name="Niu X.-K."/>
            <person name="Zhang K."/>
            <person name="Fang B.-Z."/>
            <person name="Kang Y.-Q."/>
            <person name="Xiao M."/>
            <person name="Li W.-J."/>
        </authorList>
    </citation>
    <scope>NUCLEOTIDE SEQUENCE [LARGE SCALE GENOMIC DNA]</scope>
    <source>
        <strain evidence="12 13">SYSU K30002</strain>
    </source>
</reference>
<dbReference type="EMBL" id="RYYR01000028">
    <property type="protein sequence ID" value="RUL49006.1"/>
    <property type="molecule type" value="Genomic_DNA"/>
</dbReference>
<evidence type="ECO:0000256" key="6">
    <source>
        <dbReference type="ARBA" id="ARBA00022984"/>
    </source>
</evidence>
<keyword evidence="5 9" id="KW-0133">Cell shape</keyword>
<dbReference type="InterPro" id="IPR038063">
    <property type="entry name" value="Transpep_catalytic_dom"/>
</dbReference>
<evidence type="ECO:0000313" key="13">
    <source>
        <dbReference type="Proteomes" id="UP000287910"/>
    </source>
</evidence>
<comment type="similarity">
    <text evidence="2">Belongs to the YkuD family.</text>
</comment>
<feature type="active site" description="Proton donor/acceptor" evidence="9">
    <location>
        <position position="110"/>
    </location>
</feature>
<dbReference type="GO" id="GO:0016740">
    <property type="term" value="F:transferase activity"/>
    <property type="evidence" value="ECO:0007669"/>
    <property type="project" value="UniProtKB-KW"/>
</dbReference>
<dbReference type="Pfam" id="PF07833">
    <property type="entry name" value="Cu_amine_oxidN1"/>
    <property type="match status" value="2"/>
</dbReference>
<dbReference type="UniPathway" id="UPA00219"/>
<keyword evidence="3" id="KW-0808">Transferase</keyword>
<dbReference type="FunFam" id="2.40.440.10:FF:000003">
    <property type="entry name" value="L,D-transpeptidase YciB"/>
    <property type="match status" value="1"/>
</dbReference>
<evidence type="ECO:0000256" key="1">
    <source>
        <dbReference type="ARBA" id="ARBA00004752"/>
    </source>
</evidence>
<dbReference type="GO" id="GO:0018104">
    <property type="term" value="P:peptidoglycan-protein cross-linking"/>
    <property type="evidence" value="ECO:0007669"/>
    <property type="project" value="TreeGrafter"/>
</dbReference>
<evidence type="ECO:0000256" key="10">
    <source>
        <dbReference type="SAM" id="SignalP"/>
    </source>
</evidence>
<evidence type="ECO:0000256" key="5">
    <source>
        <dbReference type="ARBA" id="ARBA00022960"/>
    </source>
</evidence>
<dbReference type="InterPro" id="IPR012854">
    <property type="entry name" value="Cu_amine_oxidase-like_N"/>
</dbReference>
<evidence type="ECO:0000256" key="3">
    <source>
        <dbReference type="ARBA" id="ARBA00022679"/>
    </source>
</evidence>
<dbReference type="GO" id="GO:0005576">
    <property type="term" value="C:extracellular region"/>
    <property type="evidence" value="ECO:0007669"/>
    <property type="project" value="TreeGrafter"/>
</dbReference>
<dbReference type="PROSITE" id="PS52029">
    <property type="entry name" value="LD_TPASE"/>
    <property type="match status" value="1"/>
</dbReference>
<dbReference type="GO" id="GO:0071555">
    <property type="term" value="P:cell wall organization"/>
    <property type="evidence" value="ECO:0007669"/>
    <property type="project" value="UniProtKB-UniRule"/>
</dbReference>
<evidence type="ECO:0000256" key="2">
    <source>
        <dbReference type="ARBA" id="ARBA00005992"/>
    </source>
</evidence>
<dbReference type="Gene3D" id="3.30.457.10">
    <property type="entry name" value="Copper amine oxidase-like, N-terminal domain"/>
    <property type="match status" value="2"/>
</dbReference>
<sequence>MKKVGFLFVMIVMLLLPHAASAEENQLIIVNKATNQLAFYDHGELVKTFPVGTGKKDNLTPEGTFPIVNKIKNRPYYSGGIPGGSPNNPLGDRWLGLNARGTYGTTYAIHGNNNEDSIGKYVSGGCIRMHNEDVRWLFDQVEVGTNVKIVNSSKSFNDIAKASGYQLTPPIKIMLDGKEIKVDSEPFIQNNRVLVPMRSIFTALGADVHWDSSTGTITATKKWDTIKLTINSKQAIINDQTHALDVPPLLQKNRTYVPTRFISEALGIEVKWDNKNRIVSLISPKPPTRAIIDVTINGQMVKKGGFIEGAISLVQVNAILSSLGVTPQYDGKNSTLTISYDETTLVVTSNKKQGTLNGENITLPKAAVIVDGHFYVPAITIADAFAGTLQYDSATKHLVMRLPEIVEEEAHNDELSPIEETEVVE</sequence>
<protein>
    <recommendedName>
        <fullName evidence="11">L,D-TPase catalytic domain-containing protein</fullName>
    </recommendedName>
</protein>
<dbReference type="InterPro" id="IPR050979">
    <property type="entry name" value="LD-transpeptidase"/>
</dbReference>
<dbReference type="Gene3D" id="2.40.440.10">
    <property type="entry name" value="L,D-transpeptidase catalytic domain-like"/>
    <property type="match status" value="1"/>
</dbReference>
<organism evidence="12 13">
    <name type="scientific">Lysinibacillus antri</name>
    <dbReference type="NCBI Taxonomy" id="2498145"/>
    <lineage>
        <taxon>Bacteria</taxon>
        <taxon>Bacillati</taxon>
        <taxon>Bacillota</taxon>
        <taxon>Bacilli</taxon>
        <taxon>Bacillales</taxon>
        <taxon>Bacillaceae</taxon>
        <taxon>Lysinibacillus</taxon>
    </lineage>
</organism>
<comment type="pathway">
    <text evidence="1 9">Cell wall biogenesis; peptidoglycan biosynthesis.</text>
</comment>
<dbReference type="InterPro" id="IPR005490">
    <property type="entry name" value="LD_TPept_cat_dom"/>
</dbReference>
<keyword evidence="7 9" id="KW-0961">Cell wall biogenesis/degradation</keyword>
<dbReference type="Pfam" id="PF03734">
    <property type="entry name" value="YkuD"/>
    <property type="match status" value="1"/>
</dbReference>
<dbReference type="InterPro" id="IPR036582">
    <property type="entry name" value="Mao_N_sf"/>
</dbReference>
<evidence type="ECO:0000256" key="8">
    <source>
        <dbReference type="ARBA" id="ARBA00060592"/>
    </source>
</evidence>
<dbReference type="SUPFAM" id="SSF55383">
    <property type="entry name" value="Copper amine oxidase, domain N"/>
    <property type="match status" value="2"/>
</dbReference>
<evidence type="ECO:0000256" key="4">
    <source>
        <dbReference type="ARBA" id="ARBA00022801"/>
    </source>
</evidence>
<dbReference type="SUPFAM" id="SSF141523">
    <property type="entry name" value="L,D-transpeptidase catalytic domain-like"/>
    <property type="match status" value="1"/>
</dbReference>
<dbReference type="PANTHER" id="PTHR30582">
    <property type="entry name" value="L,D-TRANSPEPTIDASE"/>
    <property type="match status" value="1"/>
</dbReference>
<evidence type="ECO:0000256" key="7">
    <source>
        <dbReference type="ARBA" id="ARBA00023316"/>
    </source>
</evidence>
<dbReference type="PANTHER" id="PTHR30582:SF4">
    <property type="entry name" value="L,D-TRANSPEPTIDASE YQJB-RELATED"/>
    <property type="match status" value="1"/>
</dbReference>
<dbReference type="Proteomes" id="UP000287910">
    <property type="component" value="Unassembled WGS sequence"/>
</dbReference>
<feature type="signal peptide" evidence="10">
    <location>
        <begin position="1"/>
        <end position="22"/>
    </location>
</feature>
<dbReference type="RefSeq" id="WP_126660180.1">
    <property type="nucleotide sequence ID" value="NZ_RYYR01000028.1"/>
</dbReference>
<keyword evidence="13" id="KW-1185">Reference proteome</keyword>
<evidence type="ECO:0000313" key="12">
    <source>
        <dbReference type="EMBL" id="RUL49006.1"/>
    </source>
</evidence>
<keyword evidence="6 9" id="KW-0573">Peptidoglycan synthesis</keyword>
<keyword evidence="4" id="KW-0378">Hydrolase</keyword>